<reference evidence="1 2" key="1">
    <citation type="journal article" date="2014" name="Genome Announc.">
        <title>Genome Sequence of Afipia felis Strain 76713, Isolated in Hospital Water Using an Amoeba Co-Culture Procedure.</title>
        <authorList>
            <person name="Benamar S."/>
            <person name="La Scola B."/>
            <person name="Croce O."/>
        </authorList>
    </citation>
    <scope>NUCLEOTIDE SEQUENCE [LARGE SCALE GENOMIC DNA]</scope>
    <source>
        <strain evidence="1 2">76713</strain>
    </source>
</reference>
<dbReference type="InterPro" id="IPR024524">
    <property type="entry name" value="DUF3800"/>
</dbReference>
<evidence type="ECO:0000313" key="2">
    <source>
        <dbReference type="Proteomes" id="UP000035762"/>
    </source>
</evidence>
<evidence type="ECO:0000313" key="1">
    <source>
        <dbReference type="EMBL" id="CEG08509.1"/>
    </source>
</evidence>
<dbReference type="Proteomes" id="UP000035762">
    <property type="component" value="Unassembled WGS sequence"/>
</dbReference>
<dbReference type="Pfam" id="PF12686">
    <property type="entry name" value="DUF3800"/>
    <property type="match status" value="1"/>
</dbReference>
<dbReference type="RefSeq" id="WP_048756383.1">
    <property type="nucleotide sequence ID" value="NZ_CCAZ020000001.1"/>
</dbReference>
<sequence>MTHSFLAYIDESGDDGVDPDLYRQPGARGGQSCWLVLSACIIRSARDKEVIGWRDQIIQKIGKQKRDLHFAELQHNQKIVACQVLGGKFIRGISVLSHKITIPADTYTQKNQLYFYLTRYLVERISWFCRDHRNVAPEGDGTVKITFSRRGGMSCHDFREYLGKLKEDNSVQIHWPVIDIDSVDAKDHSTNAGLQLADCVASAFGSAVEHDKFGNCESRYTELLKPVIYRRENNYLSYGVKLVPKYEDAQLSEQQSRLIDLYK</sequence>
<dbReference type="AlphaFoldDB" id="A0A090MSC2"/>
<keyword evidence="2" id="KW-1185">Reference proteome</keyword>
<name>A0A090MSC2_AFIFE</name>
<evidence type="ECO:0008006" key="3">
    <source>
        <dbReference type="Google" id="ProtNLM"/>
    </source>
</evidence>
<dbReference type="OrthoDB" id="9792394at2"/>
<dbReference type="EMBL" id="CCAZ020000001">
    <property type="protein sequence ID" value="CEG08509.1"/>
    <property type="molecule type" value="Genomic_DNA"/>
</dbReference>
<comment type="caution">
    <text evidence="1">The sequence shown here is derived from an EMBL/GenBank/DDBJ whole genome shotgun (WGS) entry which is preliminary data.</text>
</comment>
<proteinExistence type="predicted"/>
<accession>A0A090MSC2</accession>
<gene>
    <name evidence="1" type="ORF">BN961_01925</name>
</gene>
<protein>
    <recommendedName>
        <fullName evidence="3">DUF3800 domain-containing protein</fullName>
    </recommendedName>
</protein>
<organism evidence="1 2">
    <name type="scientific">Afipia felis</name>
    <name type="common">Cat scratch disease bacillus</name>
    <dbReference type="NCBI Taxonomy" id="1035"/>
    <lineage>
        <taxon>Bacteria</taxon>
        <taxon>Pseudomonadati</taxon>
        <taxon>Pseudomonadota</taxon>
        <taxon>Alphaproteobacteria</taxon>
        <taxon>Hyphomicrobiales</taxon>
        <taxon>Nitrobacteraceae</taxon>
        <taxon>Afipia</taxon>
    </lineage>
</organism>